<evidence type="ECO:0000313" key="2">
    <source>
        <dbReference type="Proteomes" id="UP000011922"/>
    </source>
</evidence>
<reference evidence="1 2" key="1">
    <citation type="journal article" date="2013" name="Genome Announc.">
        <title>Draft Genome Sequence for Desulfovibrio africanus Strain PCS.</title>
        <authorList>
            <person name="Brown S.D."/>
            <person name="Utturkar S.M."/>
            <person name="Arkin A.P."/>
            <person name="Deutschbauer A.M."/>
            <person name="Elias D.A."/>
            <person name="Hazen T.C."/>
            <person name="Chakraborty R."/>
        </authorList>
    </citation>
    <scope>NUCLEOTIDE SEQUENCE [LARGE SCALE GENOMIC DNA]</scope>
    <source>
        <strain evidence="1 2">PCS</strain>
    </source>
</reference>
<sequence>MTEDIREPIRLRIGPALVSEGLISVEQLRSALDMQARYPQFTLGQIVSILHKVPMEAIDEVKVRRMVMPQFEPVLRLRLELLERRDRYQRGLIASGFVTATTSNPVRYETKTVESHLYDLSGGDEVQKVYSRYVTTELLVAVVLRTKGGEIRGMVQAEHNSQTRQLVISDSDDRLSSTLYYDLKALYLRTIGG</sequence>
<protein>
    <submittedName>
        <fullName evidence="1">Uncharacterized protein</fullName>
    </submittedName>
</protein>
<dbReference type="RefSeq" id="WP_005985253.1">
    <property type="nucleotide sequence ID" value="NZ_AOSV01000012.1"/>
</dbReference>
<comment type="caution">
    <text evidence="1">The sequence shown here is derived from an EMBL/GenBank/DDBJ whole genome shotgun (WGS) entry which is preliminary data.</text>
</comment>
<dbReference type="Proteomes" id="UP000011922">
    <property type="component" value="Unassembled WGS sequence"/>
</dbReference>
<dbReference type="AlphaFoldDB" id="M5PUZ5"/>
<dbReference type="EMBL" id="AOSV01000012">
    <property type="protein sequence ID" value="EMG37889.1"/>
    <property type="molecule type" value="Genomic_DNA"/>
</dbReference>
<gene>
    <name evidence="1" type="ORF">PCS_01284</name>
</gene>
<organism evidence="1 2">
    <name type="scientific">Desulfocurvibacter africanus PCS</name>
    <dbReference type="NCBI Taxonomy" id="1262666"/>
    <lineage>
        <taxon>Bacteria</taxon>
        <taxon>Pseudomonadati</taxon>
        <taxon>Thermodesulfobacteriota</taxon>
        <taxon>Desulfovibrionia</taxon>
        <taxon>Desulfovibrionales</taxon>
        <taxon>Desulfovibrionaceae</taxon>
        <taxon>Desulfocurvibacter</taxon>
    </lineage>
</organism>
<dbReference type="PATRIC" id="fig|1262666.3.peg.1304"/>
<accession>M5PUZ5</accession>
<proteinExistence type="predicted"/>
<evidence type="ECO:0000313" key="1">
    <source>
        <dbReference type="EMBL" id="EMG37889.1"/>
    </source>
</evidence>
<name>M5PUZ5_DESAF</name>